<sequence length="129" mass="13309">MEMFFKVSFVIATVLDLAVLTALLRQGLRSGSGRGGPREADPDARPVLGKDEALSAAGFFAAAMVFTTLAAHGWDALDSSDTVLFAAVFGILTAALLEQLRSRSARLALAAYALPLAYGVLAGLAGPGL</sequence>
<evidence type="ECO:0000313" key="3">
    <source>
        <dbReference type="Proteomes" id="UP001522868"/>
    </source>
</evidence>
<dbReference type="RefSeq" id="WP_248631743.1">
    <property type="nucleotide sequence ID" value="NZ_JALPTH010000003.1"/>
</dbReference>
<organism evidence="2 3">
    <name type="scientific">Streptomyces lichenis</name>
    <dbReference type="NCBI Taxonomy" id="2306967"/>
    <lineage>
        <taxon>Bacteria</taxon>
        <taxon>Bacillati</taxon>
        <taxon>Actinomycetota</taxon>
        <taxon>Actinomycetes</taxon>
        <taxon>Kitasatosporales</taxon>
        <taxon>Streptomycetaceae</taxon>
        <taxon>Streptomyces</taxon>
    </lineage>
</organism>
<keyword evidence="1" id="KW-0812">Transmembrane</keyword>
<feature type="transmembrane region" description="Helical" evidence="1">
    <location>
        <begin position="53"/>
        <end position="71"/>
    </location>
</feature>
<keyword evidence="3" id="KW-1185">Reference proteome</keyword>
<evidence type="ECO:0008006" key="4">
    <source>
        <dbReference type="Google" id="ProtNLM"/>
    </source>
</evidence>
<reference evidence="2 3" key="1">
    <citation type="submission" date="2022-04" db="EMBL/GenBank/DDBJ databases">
        <title>Streptomyces sp. nov. LCR6-01 isolated from Lichen of Dirinaria sp.</title>
        <authorList>
            <person name="Kanchanasin P."/>
            <person name="Tanasupawat S."/>
            <person name="Phongsopitanun W."/>
        </authorList>
    </citation>
    <scope>NUCLEOTIDE SEQUENCE [LARGE SCALE GENOMIC DNA]</scope>
    <source>
        <strain evidence="2 3">LCR6-01</strain>
    </source>
</reference>
<evidence type="ECO:0000313" key="2">
    <source>
        <dbReference type="EMBL" id="MCK8676546.1"/>
    </source>
</evidence>
<keyword evidence="1" id="KW-0472">Membrane</keyword>
<evidence type="ECO:0000256" key="1">
    <source>
        <dbReference type="SAM" id="Phobius"/>
    </source>
</evidence>
<gene>
    <name evidence="2" type="ORF">M1O15_03845</name>
</gene>
<feature type="transmembrane region" description="Helical" evidence="1">
    <location>
        <begin position="83"/>
        <end position="100"/>
    </location>
</feature>
<comment type="caution">
    <text evidence="2">The sequence shown here is derived from an EMBL/GenBank/DDBJ whole genome shotgun (WGS) entry which is preliminary data.</text>
</comment>
<name>A0ABT0I5E3_9ACTN</name>
<feature type="transmembrane region" description="Helical" evidence="1">
    <location>
        <begin position="107"/>
        <end position="126"/>
    </location>
</feature>
<dbReference type="Proteomes" id="UP001522868">
    <property type="component" value="Unassembled WGS sequence"/>
</dbReference>
<accession>A0ABT0I5E3</accession>
<protein>
    <recommendedName>
        <fullName evidence="4">Integral membrane protein</fullName>
    </recommendedName>
</protein>
<dbReference type="EMBL" id="JALPTH010000003">
    <property type="protein sequence ID" value="MCK8676546.1"/>
    <property type="molecule type" value="Genomic_DNA"/>
</dbReference>
<keyword evidence="1" id="KW-1133">Transmembrane helix</keyword>
<proteinExistence type="predicted"/>